<dbReference type="SUPFAM" id="SSF143880">
    <property type="entry name" value="NE0471 N-terminal domain-like"/>
    <property type="match status" value="1"/>
</dbReference>
<comment type="caution">
    <text evidence="1">The sequence shown here is derived from an EMBL/GenBank/DDBJ whole genome shotgun (WGS) entry which is preliminary data.</text>
</comment>
<dbReference type="EMBL" id="BSFK01000004">
    <property type="protein sequence ID" value="GLK74981.1"/>
    <property type="molecule type" value="Genomic_DNA"/>
</dbReference>
<accession>A0A9W6N287</accession>
<keyword evidence="2" id="KW-1185">Reference proteome</keyword>
<reference evidence="1" key="1">
    <citation type="journal article" date="2014" name="Int. J. Syst. Evol. Microbiol.">
        <title>Complete genome sequence of Corynebacterium casei LMG S-19264T (=DSM 44701T), isolated from a smear-ripened cheese.</title>
        <authorList>
            <consortium name="US DOE Joint Genome Institute (JGI-PGF)"/>
            <person name="Walter F."/>
            <person name="Albersmeier A."/>
            <person name="Kalinowski J."/>
            <person name="Ruckert C."/>
        </authorList>
    </citation>
    <scope>NUCLEOTIDE SEQUENCE</scope>
    <source>
        <strain evidence="1">VKM B-2555</strain>
    </source>
</reference>
<dbReference type="Proteomes" id="UP001143364">
    <property type="component" value="Unassembled WGS sequence"/>
</dbReference>
<gene>
    <name evidence="1" type="ORF">GCM10008171_02350</name>
</gene>
<name>A0A9W6N287_9HYPH</name>
<organism evidence="1 2">
    <name type="scientific">Methylopila jiangsuensis</name>
    <dbReference type="NCBI Taxonomy" id="586230"/>
    <lineage>
        <taxon>Bacteria</taxon>
        <taxon>Pseudomonadati</taxon>
        <taxon>Pseudomonadota</taxon>
        <taxon>Alphaproteobacteria</taxon>
        <taxon>Hyphomicrobiales</taxon>
        <taxon>Methylopilaceae</taxon>
        <taxon>Methylopila</taxon>
    </lineage>
</organism>
<sequence length="99" mass="11116">MSVPPRIVSAEPVIHGVLKIVWNDGYEGVVDLRPVISRGRIFTYLQDRENFRKLSVEDFGHSVGWTDADGAEIDFGSDTLRMKAESQAELNQLVSNLRV</sequence>
<reference evidence="1" key="2">
    <citation type="submission" date="2023-01" db="EMBL/GenBank/DDBJ databases">
        <authorList>
            <person name="Sun Q."/>
            <person name="Evtushenko L."/>
        </authorList>
    </citation>
    <scope>NUCLEOTIDE SEQUENCE</scope>
    <source>
        <strain evidence="1">VKM B-2555</strain>
    </source>
</reference>
<dbReference type="RefSeq" id="WP_271202960.1">
    <property type="nucleotide sequence ID" value="NZ_BSFK01000004.1"/>
</dbReference>
<proteinExistence type="predicted"/>
<dbReference type="InterPro" id="IPR036782">
    <property type="entry name" value="NE0471-like_N"/>
</dbReference>
<dbReference type="Gene3D" id="3.30.2020.10">
    <property type="entry name" value="NE0471-like N-terminal domain"/>
    <property type="match status" value="1"/>
</dbReference>
<evidence type="ECO:0000313" key="1">
    <source>
        <dbReference type="EMBL" id="GLK74981.1"/>
    </source>
</evidence>
<protein>
    <recommendedName>
        <fullName evidence="3">DUF2442 domain-containing protein</fullName>
    </recommendedName>
</protein>
<evidence type="ECO:0008006" key="3">
    <source>
        <dbReference type="Google" id="ProtNLM"/>
    </source>
</evidence>
<dbReference type="AlphaFoldDB" id="A0A9W6N287"/>
<evidence type="ECO:0000313" key="2">
    <source>
        <dbReference type="Proteomes" id="UP001143364"/>
    </source>
</evidence>